<feature type="compositionally biased region" description="Basic and acidic residues" evidence="1">
    <location>
        <begin position="1"/>
        <end position="12"/>
    </location>
</feature>
<organism evidence="2 3">
    <name type="scientific">Sporisorium scitamineum</name>
    <dbReference type="NCBI Taxonomy" id="49012"/>
    <lineage>
        <taxon>Eukaryota</taxon>
        <taxon>Fungi</taxon>
        <taxon>Dikarya</taxon>
        <taxon>Basidiomycota</taxon>
        <taxon>Ustilaginomycotina</taxon>
        <taxon>Ustilaginomycetes</taxon>
        <taxon>Ustilaginales</taxon>
        <taxon>Ustilaginaceae</taxon>
        <taxon>Sporisorium</taxon>
    </lineage>
</organism>
<sequence length="214" mass="23020">MGKNLRYQDRQYQEAPPTSWTPFSSSSSLVNTTLPPITSLTRSTGSGRTSFASSSSSYSASAASLSHSVSSDSLSIRSSPLLNEPRSPYEGQPLLASRRFIGATTSSAMSHVQHPASADAHVHPYHQDAPSRHTRTVEDGSHLWGDGMKGIWNSLTGAPHGKPRSQPLATSIKGEHLEPARPADVEAATSIWDIPRETVTMTMGFQGSYEDHSC</sequence>
<accession>A0A0F7RVW6</accession>
<evidence type="ECO:0000256" key="1">
    <source>
        <dbReference type="SAM" id="MobiDB-lite"/>
    </source>
</evidence>
<feature type="compositionally biased region" description="Low complexity" evidence="1">
    <location>
        <begin position="38"/>
        <end position="55"/>
    </location>
</feature>
<dbReference type="EMBL" id="CCFA01003509">
    <property type="protein sequence ID" value="CDS01096.1"/>
    <property type="molecule type" value="Genomic_DNA"/>
</dbReference>
<name>A0A0F7RVW6_9BASI</name>
<evidence type="ECO:0000313" key="2">
    <source>
        <dbReference type="EMBL" id="CDS01096.1"/>
    </source>
</evidence>
<keyword evidence="3" id="KW-1185">Reference proteome</keyword>
<protein>
    <submittedName>
        <fullName evidence="2">Uncharacterized protein</fullName>
    </submittedName>
</protein>
<dbReference type="AlphaFoldDB" id="A0A0F7RVW6"/>
<dbReference type="Proteomes" id="UP000242770">
    <property type="component" value="Unassembled WGS sequence"/>
</dbReference>
<feature type="compositionally biased region" description="Polar residues" evidence="1">
    <location>
        <begin position="16"/>
        <end position="36"/>
    </location>
</feature>
<proteinExistence type="predicted"/>
<gene>
    <name evidence="2" type="primary">SSCI58270.1</name>
</gene>
<evidence type="ECO:0000313" key="3">
    <source>
        <dbReference type="Proteomes" id="UP000242770"/>
    </source>
</evidence>
<dbReference type="STRING" id="49012.A0A0F7RVW6"/>
<reference evidence="3" key="1">
    <citation type="submission" date="2014-06" db="EMBL/GenBank/DDBJ databases">
        <authorList>
            <person name="Berkman P.J."/>
        </authorList>
    </citation>
    <scope>NUCLEOTIDE SEQUENCE [LARGE SCALE GENOMIC DNA]</scope>
</reference>
<feature type="region of interest" description="Disordered" evidence="1">
    <location>
        <begin position="1"/>
        <end position="55"/>
    </location>
</feature>